<reference evidence="3 4" key="1">
    <citation type="submission" date="2018-06" db="EMBL/GenBank/DDBJ databases">
        <title>Genomic Encyclopedia of Type Strains, Phase IV (KMG-IV): sequencing the most valuable type-strain genomes for metagenomic binning, comparative biology and taxonomic classification.</title>
        <authorList>
            <person name="Goeker M."/>
        </authorList>
    </citation>
    <scope>NUCLEOTIDE SEQUENCE [LARGE SCALE GENOMIC DNA]</scope>
    <source>
        <strain evidence="3 4">DSM 25532</strain>
    </source>
</reference>
<keyword evidence="2" id="KW-0732">Signal</keyword>
<organism evidence="3 4">
    <name type="scientific">Roseimicrobium gellanilyticum</name>
    <dbReference type="NCBI Taxonomy" id="748857"/>
    <lineage>
        <taxon>Bacteria</taxon>
        <taxon>Pseudomonadati</taxon>
        <taxon>Verrucomicrobiota</taxon>
        <taxon>Verrucomicrobiia</taxon>
        <taxon>Verrucomicrobiales</taxon>
        <taxon>Verrucomicrobiaceae</taxon>
        <taxon>Roseimicrobium</taxon>
    </lineage>
</organism>
<feature type="chain" id="PRO_5017024791" description="YtxH-like protein" evidence="2">
    <location>
        <begin position="22"/>
        <end position="80"/>
    </location>
</feature>
<dbReference type="PROSITE" id="PS51257">
    <property type="entry name" value="PROKAR_LIPOPROTEIN"/>
    <property type="match status" value="1"/>
</dbReference>
<accession>A0A366HT40</accession>
<protein>
    <recommendedName>
        <fullName evidence="5">YtxH-like protein</fullName>
    </recommendedName>
</protein>
<evidence type="ECO:0000256" key="1">
    <source>
        <dbReference type="SAM" id="MobiDB-lite"/>
    </source>
</evidence>
<comment type="caution">
    <text evidence="3">The sequence shown here is derived from an EMBL/GenBank/DDBJ whole genome shotgun (WGS) entry which is preliminary data.</text>
</comment>
<dbReference type="Proteomes" id="UP000253426">
    <property type="component" value="Unassembled WGS sequence"/>
</dbReference>
<dbReference type="RefSeq" id="WP_113956385.1">
    <property type="nucleotide sequence ID" value="NZ_QNRR01000001.1"/>
</dbReference>
<evidence type="ECO:0000313" key="3">
    <source>
        <dbReference type="EMBL" id="RBP47451.1"/>
    </source>
</evidence>
<evidence type="ECO:0008006" key="5">
    <source>
        <dbReference type="Google" id="ProtNLM"/>
    </source>
</evidence>
<feature type="region of interest" description="Disordered" evidence="1">
    <location>
        <begin position="38"/>
        <end position="80"/>
    </location>
</feature>
<dbReference type="AlphaFoldDB" id="A0A366HT40"/>
<proteinExistence type="predicted"/>
<keyword evidence="4" id="KW-1185">Reference proteome</keyword>
<name>A0A366HT40_9BACT</name>
<gene>
    <name evidence="3" type="ORF">DES53_101248</name>
</gene>
<evidence type="ECO:0000256" key="2">
    <source>
        <dbReference type="SAM" id="SignalP"/>
    </source>
</evidence>
<sequence length="80" mass="8433">MKSAIHTLKAAGISLCLVATSAMLPLTMTSCERDKSLKEGVDDALDRRPAEGLKDAGEDVKDAVKDAAEETKDAVKDATN</sequence>
<evidence type="ECO:0000313" key="4">
    <source>
        <dbReference type="Proteomes" id="UP000253426"/>
    </source>
</evidence>
<feature type="signal peptide" evidence="2">
    <location>
        <begin position="1"/>
        <end position="21"/>
    </location>
</feature>
<dbReference type="EMBL" id="QNRR01000001">
    <property type="protein sequence ID" value="RBP47451.1"/>
    <property type="molecule type" value="Genomic_DNA"/>
</dbReference>